<feature type="domain" description="Histidine kinase" evidence="6">
    <location>
        <begin position="176"/>
        <end position="396"/>
    </location>
</feature>
<dbReference type="SUPFAM" id="SSF47384">
    <property type="entry name" value="Homodimeric domain of signal transducing histidine kinase"/>
    <property type="match status" value="1"/>
</dbReference>
<dbReference type="FunFam" id="3.30.565.10:FF:000010">
    <property type="entry name" value="Sensor histidine kinase RcsC"/>
    <property type="match status" value="1"/>
</dbReference>
<dbReference type="PANTHER" id="PTHR43047:SF63">
    <property type="entry name" value="HISTIDINE KINASE"/>
    <property type="match status" value="1"/>
</dbReference>
<accession>A0A085WC48</accession>
<dbReference type="NCBIfam" id="TIGR00229">
    <property type="entry name" value="sensory_box"/>
    <property type="match status" value="1"/>
</dbReference>
<dbReference type="Pfam" id="PF08447">
    <property type="entry name" value="PAS_3"/>
    <property type="match status" value="1"/>
</dbReference>
<dbReference type="OrthoDB" id="415806at2"/>
<evidence type="ECO:0000313" key="9">
    <source>
        <dbReference type="Proteomes" id="UP000028725"/>
    </source>
</evidence>
<dbReference type="GO" id="GO:0005886">
    <property type="term" value="C:plasma membrane"/>
    <property type="evidence" value="ECO:0007669"/>
    <property type="project" value="TreeGrafter"/>
</dbReference>
<gene>
    <name evidence="8" type="ORF">DB31_1377</name>
</gene>
<dbReference type="AlphaFoldDB" id="A0A085WC48"/>
<dbReference type="InterPro" id="IPR001610">
    <property type="entry name" value="PAC"/>
</dbReference>
<dbReference type="GO" id="GO:0000155">
    <property type="term" value="F:phosphorelay sensor kinase activity"/>
    <property type="evidence" value="ECO:0007669"/>
    <property type="project" value="InterPro"/>
</dbReference>
<proteinExistence type="predicted"/>
<dbReference type="PROSITE" id="PS50113">
    <property type="entry name" value="PAC"/>
    <property type="match status" value="1"/>
</dbReference>
<keyword evidence="4" id="KW-0808">Transferase</keyword>
<sequence>MSETPSDLSERQRIEQLLHETLQRLELAVGAGHLGLWDWKVLENTVYFSSTWKAQLGYADHELSNSFDTWRNLLHPEERESIPSSVMRHVQDPSCSDRFVHEFRMLAKDGTWRWIAGYGLVVRGENGQGVRLTGYHVDITGQKAREAEQERLQEELRRTNAHLERLAKMKDEFFANMSHELRTPLNAVLGQAEALEEGIFGPVTPEQRSALKTIEESGRHLLSLINDVLDITKSSVGHLELEFGHVPVEEVCQESLRLVREQARRRGITVCYASDGAVPSVWADRRRLRQVLINLLSNAKKFTPQGGQVGLLVQAGPDGTVAFTVWDTGRGIPEEDRARIFEPFVQLDSGLDRCQEGSGLGLALVRRLVALHQGRVELESEVGKGSRFTVVLPRQHGSLAPR</sequence>
<feature type="domain" description="PAC" evidence="7">
    <location>
        <begin position="99"/>
        <end position="151"/>
    </location>
</feature>
<dbReference type="SUPFAM" id="SSF55874">
    <property type="entry name" value="ATPase domain of HSP90 chaperone/DNA topoisomerase II/histidine kinase"/>
    <property type="match status" value="1"/>
</dbReference>
<dbReference type="PANTHER" id="PTHR43047">
    <property type="entry name" value="TWO-COMPONENT HISTIDINE PROTEIN KINASE"/>
    <property type="match status" value="1"/>
</dbReference>
<dbReference type="SMART" id="SM00086">
    <property type="entry name" value="PAC"/>
    <property type="match status" value="1"/>
</dbReference>
<dbReference type="InterPro" id="IPR036890">
    <property type="entry name" value="HATPase_C_sf"/>
</dbReference>
<dbReference type="Proteomes" id="UP000028725">
    <property type="component" value="Unassembled WGS sequence"/>
</dbReference>
<comment type="caution">
    <text evidence="8">The sequence shown here is derived from an EMBL/GenBank/DDBJ whole genome shotgun (WGS) entry which is preliminary data.</text>
</comment>
<dbReference type="InterPro" id="IPR036097">
    <property type="entry name" value="HisK_dim/P_sf"/>
</dbReference>
<dbReference type="Pfam" id="PF00512">
    <property type="entry name" value="HisKA"/>
    <property type="match status" value="1"/>
</dbReference>
<dbReference type="Gene3D" id="3.30.565.10">
    <property type="entry name" value="Histidine kinase-like ATPase, C-terminal domain"/>
    <property type="match status" value="1"/>
</dbReference>
<dbReference type="EC" id="2.7.13.3" evidence="2"/>
<evidence type="ECO:0000256" key="3">
    <source>
        <dbReference type="ARBA" id="ARBA00022553"/>
    </source>
</evidence>
<dbReference type="InterPro" id="IPR000700">
    <property type="entry name" value="PAS-assoc_C"/>
</dbReference>
<dbReference type="InterPro" id="IPR003661">
    <property type="entry name" value="HisK_dim/P_dom"/>
</dbReference>
<comment type="catalytic activity">
    <reaction evidence="1">
        <text>ATP + protein L-histidine = ADP + protein N-phospho-L-histidine.</text>
        <dbReference type="EC" id="2.7.13.3"/>
    </reaction>
</comment>
<protein>
    <recommendedName>
        <fullName evidence="2">histidine kinase</fullName>
        <ecNumber evidence="2">2.7.13.3</ecNumber>
    </recommendedName>
</protein>
<dbReference type="GO" id="GO:0009927">
    <property type="term" value="F:histidine phosphotransfer kinase activity"/>
    <property type="evidence" value="ECO:0007669"/>
    <property type="project" value="TreeGrafter"/>
</dbReference>
<keyword evidence="5" id="KW-0418">Kinase</keyword>
<dbReference type="STRING" id="394096.DB31_1377"/>
<evidence type="ECO:0000259" key="7">
    <source>
        <dbReference type="PROSITE" id="PS50113"/>
    </source>
</evidence>
<evidence type="ECO:0000256" key="2">
    <source>
        <dbReference type="ARBA" id="ARBA00012438"/>
    </source>
</evidence>
<evidence type="ECO:0000256" key="5">
    <source>
        <dbReference type="ARBA" id="ARBA00022777"/>
    </source>
</evidence>
<evidence type="ECO:0000313" key="8">
    <source>
        <dbReference type="EMBL" id="KFE65261.1"/>
    </source>
</evidence>
<dbReference type="Gene3D" id="3.30.450.20">
    <property type="entry name" value="PAS domain"/>
    <property type="match status" value="1"/>
</dbReference>
<evidence type="ECO:0000259" key="6">
    <source>
        <dbReference type="PROSITE" id="PS50109"/>
    </source>
</evidence>
<organism evidence="8 9">
    <name type="scientific">Hyalangium minutum</name>
    <dbReference type="NCBI Taxonomy" id="394096"/>
    <lineage>
        <taxon>Bacteria</taxon>
        <taxon>Pseudomonadati</taxon>
        <taxon>Myxococcota</taxon>
        <taxon>Myxococcia</taxon>
        <taxon>Myxococcales</taxon>
        <taxon>Cystobacterineae</taxon>
        <taxon>Archangiaceae</taxon>
        <taxon>Hyalangium</taxon>
    </lineage>
</organism>
<keyword evidence="3" id="KW-0597">Phosphoprotein</keyword>
<dbReference type="SUPFAM" id="SSF55785">
    <property type="entry name" value="PYP-like sensor domain (PAS domain)"/>
    <property type="match status" value="1"/>
</dbReference>
<dbReference type="InterPro" id="IPR003594">
    <property type="entry name" value="HATPase_dom"/>
</dbReference>
<dbReference type="CDD" id="cd00082">
    <property type="entry name" value="HisKA"/>
    <property type="match status" value="1"/>
</dbReference>
<keyword evidence="9" id="KW-1185">Reference proteome</keyword>
<dbReference type="SMART" id="SM00388">
    <property type="entry name" value="HisKA"/>
    <property type="match status" value="1"/>
</dbReference>
<dbReference type="EMBL" id="JMCB01000012">
    <property type="protein sequence ID" value="KFE65261.1"/>
    <property type="molecule type" value="Genomic_DNA"/>
</dbReference>
<dbReference type="InterPro" id="IPR005467">
    <property type="entry name" value="His_kinase_dom"/>
</dbReference>
<dbReference type="InterPro" id="IPR000014">
    <property type="entry name" value="PAS"/>
</dbReference>
<name>A0A085WC48_9BACT</name>
<dbReference type="Pfam" id="PF02518">
    <property type="entry name" value="HATPase_c"/>
    <property type="match status" value="1"/>
</dbReference>
<dbReference type="CDD" id="cd00130">
    <property type="entry name" value="PAS"/>
    <property type="match status" value="1"/>
</dbReference>
<dbReference type="InterPro" id="IPR004358">
    <property type="entry name" value="Sig_transdc_His_kin-like_C"/>
</dbReference>
<evidence type="ECO:0000256" key="4">
    <source>
        <dbReference type="ARBA" id="ARBA00022679"/>
    </source>
</evidence>
<dbReference type="RefSeq" id="WP_052420307.1">
    <property type="nucleotide sequence ID" value="NZ_JMCB01000012.1"/>
</dbReference>
<evidence type="ECO:0000256" key="1">
    <source>
        <dbReference type="ARBA" id="ARBA00000085"/>
    </source>
</evidence>
<dbReference type="PRINTS" id="PR00344">
    <property type="entry name" value="BCTRLSENSOR"/>
</dbReference>
<reference evidence="8 9" key="1">
    <citation type="submission" date="2014-04" db="EMBL/GenBank/DDBJ databases">
        <title>Genome assembly of Hyalangium minutum DSM 14724.</title>
        <authorList>
            <person name="Sharma G."/>
            <person name="Subramanian S."/>
        </authorList>
    </citation>
    <scope>NUCLEOTIDE SEQUENCE [LARGE SCALE GENOMIC DNA]</scope>
    <source>
        <strain evidence="8 9">DSM 14724</strain>
    </source>
</reference>
<dbReference type="Gene3D" id="1.10.287.130">
    <property type="match status" value="1"/>
</dbReference>
<dbReference type="PROSITE" id="PS50109">
    <property type="entry name" value="HIS_KIN"/>
    <property type="match status" value="1"/>
</dbReference>
<dbReference type="CDD" id="cd16922">
    <property type="entry name" value="HATPase_EvgS-ArcB-TorS-like"/>
    <property type="match status" value="1"/>
</dbReference>
<dbReference type="InterPro" id="IPR013655">
    <property type="entry name" value="PAS_fold_3"/>
</dbReference>
<dbReference type="InterPro" id="IPR035965">
    <property type="entry name" value="PAS-like_dom_sf"/>
</dbReference>
<dbReference type="SMART" id="SM00387">
    <property type="entry name" value="HATPase_c"/>
    <property type="match status" value="1"/>
</dbReference>